<evidence type="ECO:0000259" key="8">
    <source>
        <dbReference type="PROSITE" id="PS51194"/>
    </source>
</evidence>
<comment type="caution">
    <text evidence="10">The sequence shown here is derived from an EMBL/GenBank/DDBJ whole genome shotgun (WGS) entry which is preliminary data.</text>
</comment>
<dbReference type="Pfam" id="PF00271">
    <property type="entry name" value="Helicase_C"/>
    <property type="match status" value="1"/>
</dbReference>
<feature type="compositionally biased region" description="Low complexity" evidence="6">
    <location>
        <begin position="410"/>
        <end position="424"/>
    </location>
</feature>
<dbReference type="RefSeq" id="WP_100064268.1">
    <property type="nucleotide sequence ID" value="NZ_NUSQ01000062.1"/>
</dbReference>
<dbReference type="GO" id="GO:0005829">
    <property type="term" value="C:cytosol"/>
    <property type="evidence" value="ECO:0007669"/>
    <property type="project" value="TreeGrafter"/>
</dbReference>
<keyword evidence="4 10" id="KW-0347">Helicase</keyword>
<evidence type="ECO:0000313" key="11">
    <source>
        <dbReference type="Proteomes" id="UP000225997"/>
    </source>
</evidence>
<dbReference type="PROSITE" id="PS51194">
    <property type="entry name" value="HELICASE_CTER"/>
    <property type="match status" value="1"/>
</dbReference>
<feature type="domain" description="DEAD-box RNA helicase Q" evidence="9">
    <location>
        <begin position="5"/>
        <end position="33"/>
    </location>
</feature>
<dbReference type="GO" id="GO:0005524">
    <property type="term" value="F:ATP binding"/>
    <property type="evidence" value="ECO:0007669"/>
    <property type="project" value="UniProtKB-KW"/>
</dbReference>
<dbReference type="EMBL" id="NUSQ01000062">
    <property type="protein sequence ID" value="PHD69480.1"/>
    <property type="molecule type" value="Genomic_DNA"/>
</dbReference>
<dbReference type="InterPro" id="IPR027417">
    <property type="entry name" value="P-loop_NTPase"/>
</dbReference>
<dbReference type="PROSITE" id="PS51195">
    <property type="entry name" value="Q_MOTIF"/>
    <property type="match status" value="1"/>
</dbReference>
<dbReference type="SMART" id="SM00490">
    <property type="entry name" value="HELICc"/>
    <property type="match status" value="1"/>
</dbReference>
<dbReference type="InterPro" id="IPR014001">
    <property type="entry name" value="Helicase_ATP-bd"/>
</dbReference>
<feature type="domain" description="Helicase C-terminal" evidence="8">
    <location>
        <begin position="218"/>
        <end position="380"/>
    </location>
</feature>
<dbReference type="Gene3D" id="3.40.50.300">
    <property type="entry name" value="P-loop containing nucleotide triphosphate hydrolases"/>
    <property type="match status" value="2"/>
</dbReference>
<evidence type="ECO:0000256" key="6">
    <source>
        <dbReference type="SAM" id="MobiDB-lite"/>
    </source>
</evidence>
<accession>A0A2B5X288</accession>
<feature type="domain" description="Helicase ATP-binding" evidence="7">
    <location>
        <begin position="36"/>
        <end position="207"/>
    </location>
</feature>
<keyword evidence="3" id="KW-0378">Hydrolase</keyword>
<dbReference type="Proteomes" id="UP000225997">
    <property type="component" value="Unassembled WGS sequence"/>
</dbReference>
<evidence type="ECO:0000259" key="9">
    <source>
        <dbReference type="PROSITE" id="PS51195"/>
    </source>
</evidence>
<evidence type="ECO:0000256" key="3">
    <source>
        <dbReference type="ARBA" id="ARBA00022801"/>
    </source>
</evidence>
<dbReference type="GO" id="GO:0033592">
    <property type="term" value="F:RNA strand annealing activity"/>
    <property type="evidence" value="ECO:0007669"/>
    <property type="project" value="TreeGrafter"/>
</dbReference>
<evidence type="ECO:0000256" key="1">
    <source>
        <dbReference type="ARBA" id="ARBA00012552"/>
    </source>
</evidence>
<feature type="compositionally biased region" description="Polar residues" evidence="6">
    <location>
        <begin position="435"/>
        <end position="444"/>
    </location>
</feature>
<dbReference type="CDD" id="cd00268">
    <property type="entry name" value="DEADc"/>
    <property type="match status" value="1"/>
</dbReference>
<evidence type="ECO:0000313" key="10">
    <source>
        <dbReference type="EMBL" id="PHD69480.1"/>
    </source>
</evidence>
<keyword evidence="5" id="KW-0067">ATP-binding</keyword>
<feature type="region of interest" description="Disordered" evidence="6">
    <location>
        <begin position="379"/>
        <end position="444"/>
    </location>
</feature>
<dbReference type="InterPro" id="IPR014014">
    <property type="entry name" value="RNA_helicase_DEAD_Q_motif"/>
</dbReference>
<gene>
    <name evidence="10" type="ORF">COF40_15680</name>
</gene>
<dbReference type="SMART" id="SM00487">
    <property type="entry name" value="DEXDc"/>
    <property type="match status" value="1"/>
</dbReference>
<dbReference type="Pfam" id="PF00270">
    <property type="entry name" value="DEAD"/>
    <property type="match status" value="1"/>
</dbReference>
<dbReference type="InterPro" id="IPR001650">
    <property type="entry name" value="Helicase_C-like"/>
</dbReference>
<organism evidence="10 11">
    <name type="scientific">Bacillus toyonensis</name>
    <dbReference type="NCBI Taxonomy" id="155322"/>
    <lineage>
        <taxon>Bacteria</taxon>
        <taxon>Bacillati</taxon>
        <taxon>Bacillota</taxon>
        <taxon>Bacilli</taxon>
        <taxon>Bacillales</taxon>
        <taxon>Bacillaceae</taxon>
        <taxon>Bacillus</taxon>
        <taxon>Bacillus cereus group</taxon>
    </lineage>
</organism>
<evidence type="ECO:0000256" key="5">
    <source>
        <dbReference type="ARBA" id="ARBA00022840"/>
    </source>
</evidence>
<reference evidence="10 11" key="1">
    <citation type="submission" date="2017-09" db="EMBL/GenBank/DDBJ databases">
        <title>Large-scale bioinformatics analysis of Bacillus genomes uncovers conserved roles of natural products in bacterial physiology.</title>
        <authorList>
            <consortium name="Agbiome Team Llc"/>
            <person name="Bleich R.M."/>
            <person name="Grubbs K.J."/>
            <person name="Santa Maria K.C."/>
            <person name="Allen S.E."/>
            <person name="Farag S."/>
            <person name="Shank E.A."/>
            <person name="Bowers A."/>
        </authorList>
    </citation>
    <scope>NUCLEOTIDE SEQUENCE [LARGE SCALE GENOMIC DNA]</scope>
    <source>
        <strain evidence="10 11">AFS044250</strain>
    </source>
</reference>
<dbReference type="PROSITE" id="PS51192">
    <property type="entry name" value="HELICASE_ATP_BIND_1"/>
    <property type="match status" value="1"/>
</dbReference>
<evidence type="ECO:0000256" key="4">
    <source>
        <dbReference type="ARBA" id="ARBA00022806"/>
    </source>
</evidence>
<protein>
    <recommendedName>
        <fullName evidence="1">RNA helicase</fullName>
        <ecNumber evidence="1">3.6.4.13</ecNumber>
    </recommendedName>
</protein>
<proteinExistence type="predicted"/>
<dbReference type="GO" id="GO:0003724">
    <property type="term" value="F:RNA helicase activity"/>
    <property type="evidence" value="ECO:0007669"/>
    <property type="project" value="UniProtKB-EC"/>
</dbReference>
<evidence type="ECO:0000256" key="2">
    <source>
        <dbReference type="ARBA" id="ARBA00022741"/>
    </source>
</evidence>
<dbReference type="CDD" id="cd18787">
    <property type="entry name" value="SF2_C_DEAD"/>
    <property type="match status" value="1"/>
</dbReference>
<dbReference type="GO" id="GO:0016787">
    <property type="term" value="F:hydrolase activity"/>
    <property type="evidence" value="ECO:0007669"/>
    <property type="project" value="UniProtKB-KW"/>
</dbReference>
<dbReference type="PANTHER" id="PTHR47963">
    <property type="entry name" value="DEAD-BOX ATP-DEPENDENT RNA HELICASE 47, MITOCHONDRIAL"/>
    <property type="match status" value="1"/>
</dbReference>
<dbReference type="EC" id="3.6.4.13" evidence="1"/>
<dbReference type="PANTHER" id="PTHR47963:SF8">
    <property type="entry name" value="ATP-DEPENDENT RNA HELICASE DEAD"/>
    <property type="match status" value="1"/>
</dbReference>
<evidence type="ECO:0000259" key="7">
    <source>
        <dbReference type="PROSITE" id="PS51192"/>
    </source>
</evidence>
<dbReference type="InterPro" id="IPR050547">
    <property type="entry name" value="DEAD_box_RNA_helicases"/>
</dbReference>
<dbReference type="InterPro" id="IPR011545">
    <property type="entry name" value="DEAD/DEAH_box_helicase_dom"/>
</dbReference>
<dbReference type="InterPro" id="IPR044742">
    <property type="entry name" value="DEAD/DEAH_RhlB"/>
</dbReference>
<dbReference type="SUPFAM" id="SSF52540">
    <property type="entry name" value="P-loop containing nucleoside triphosphate hydrolases"/>
    <property type="match status" value="1"/>
</dbReference>
<sequence length="444" mass="50053">MVNMKNFLELGISETFNHTLRENGIAEPTPIQEKAIPVIMSGKDIIGQAKTGTGKTLAFVLPILEKIDPESSDVQALIVAPTRELALQITAEIKKMLVQREDINVLAIYGGQDVAQQLRKLKGNTHIVVATPGRLLDHIRRETIDLSNLSMLVLDEADQMLYFGFLYDIEDILDETPDSKQTMLFSATMPKDIKKLAKRYMEEPQMIHVQSEEVTVDTIEQRVIETTDRAKQDALRFVMDRDQPFLAVIFCRTKLRASKLYDNLKGFGYNCDELHGDLSQGKRERVMKSFREAKIQYLIATDVAARGLDVDGVTHVFNYDIPEDVESYIHRIGRTGRAGGSGLAITFVAAKDERYLEEIEKALGAPLQRQVIEQPMIKHVDENGKPKQMPAQKPKKTGGNRQRENREGSRNGSRNSSRNDNNRSFNKPSNKKSSAKQGQQRRGS</sequence>
<dbReference type="GO" id="GO:0009409">
    <property type="term" value="P:response to cold"/>
    <property type="evidence" value="ECO:0007669"/>
    <property type="project" value="TreeGrafter"/>
</dbReference>
<dbReference type="AlphaFoldDB" id="A0A2B5X288"/>
<keyword evidence="2" id="KW-0547">Nucleotide-binding</keyword>
<dbReference type="GO" id="GO:0005840">
    <property type="term" value="C:ribosome"/>
    <property type="evidence" value="ECO:0007669"/>
    <property type="project" value="TreeGrafter"/>
</dbReference>
<name>A0A2B5X288_9BACI</name>